<gene>
    <name evidence="4" type="ORF">ACFOMD_13775</name>
</gene>
<sequence length="136" mass="14081">MQLSSTLRLIGIASVAMIAATAAVAQAPATTAQVTPPQAKAEPLFAIIYRAGPAWKANVPMRDQGLLEHFYYIRDQHRAGRIIVAGPLGAEGGLVLVRAADQAAAEALMKADPAVTAGKFVGTVSPFTARFPGTVG</sequence>
<reference evidence="5" key="1">
    <citation type="journal article" date="2019" name="Int. J. Syst. Evol. Microbiol.">
        <title>The Global Catalogue of Microorganisms (GCM) 10K type strain sequencing project: providing services to taxonomists for standard genome sequencing and annotation.</title>
        <authorList>
            <consortium name="The Broad Institute Genomics Platform"/>
            <consortium name="The Broad Institute Genome Sequencing Center for Infectious Disease"/>
            <person name="Wu L."/>
            <person name="Ma J."/>
        </authorList>
    </citation>
    <scope>NUCLEOTIDE SEQUENCE [LARGE SCALE GENOMIC DNA]</scope>
    <source>
        <strain evidence="5">KCTC 42644</strain>
    </source>
</reference>
<evidence type="ECO:0000313" key="5">
    <source>
        <dbReference type="Proteomes" id="UP001595615"/>
    </source>
</evidence>
<accession>A0ABV7XDV4</accession>
<name>A0ABV7XDV4_9SPHN</name>
<keyword evidence="5" id="KW-1185">Reference proteome</keyword>
<dbReference type="Pfam" id="PF03795">
    <property type="entry name" value="YCII"/>
    <property type="match status" value="1"/>
</dbReference>
<dbReference type="EMBL" id="JBHRXV010000011">
    <property type="protein sequence ID" value="MFC3713645.1"/>
    <property type="molecule type" value="Genomic_DNA"/>
</dbReference>
<dbReference type="Gene3D" id="3.30.70.1060">
    <property type="entry name" value="Dimeric alpha+beta barrel"/>
    <property type="match status" value="1"/>
</dbReference>
<dbReference type="InterPro" id="IPR011008">
    <property type="entry name" value="Dimeric_a/b-barrel"/>
</dbReference>
<organism evidence="4 5">
    <name type="scientific">Sphingoaurantiacus capsulatus</name>
    <dbReference type="NCBI Taxonomy" id="1771310"/>
    <lineage>
        <taxon>Bacteria</taxon>
        <taxon>Pseudomonadati</taxon>
        <taxon>Pseudomonadota</taxon>
        <taxon>Alphaproteobacteria</taxon>
        <taxon>Sphingomonadales</taxon>
        <taxon>Sphingosinicellaceae</taxon>
        <taxon>Sphingoaurantiacus</taxon>
    </lineage>
</organism>
<evidence type="ECO:0000313" key="4">
    <source>
        <dbReference type="EMBL" id="MFC3713645.1"/>
    </source>
</evidence>
<dbReference type="SUPFAM" id="SSF54909">
    <property type="entry name" value="Dimeric alpha+beta barrel"/>
    <property type="match status" value="1"/>
</dbReference>
<feature type="signal peptide" evidence="2">
    <location>
        <begin position="1"/>
        <end position="25"/>
    </location>
</feature>
<dbReference type="InterPro" id="IPR005545">
    <property type="entry name" value="YCII"/>
</dbReference>
<evidence type="ECO:0000259" key="3">
    <source>
        <dbReference type="Pfam" id="PF03795"/>
    </source>
</evidence>
<protein>
    <submittedName>
        <fullName evidence="4">YciI family protein</fullName>
    </submittedName>
</protein>
<proteinExistence type="inferred from homology"/>
<feature type="domain" description="YCII-related" evidence="3">
    <location>
        <begin position="60"/>
        <end position="121"/>
    </location>
</feature>
<feature type="chain" id="PRO_5047145668" evidence="2">
    <location>
        <begin position="26"/>
        <end position="136"/>
    </location>
</feature>
<comment type="similarity">
    <text evidence="1">Belongs to the YciI family.</text>
</comment>
<dbReference type="Proteomes" id="UP001595615">
    <property type="component" value="Unassembled WGS sequence"/>
</dbReference>
<comment type="caution">
    <text evidence="4">The sequence shown here is derived from an EMBL/GenBank/DDBJ whole genome shotgun (WGS) entry which is preliminary data.</text>
</comment>
<evidence type="ECO:0000256" key="2">
    <source>
        <dbReference type="SAM" id="SignalP"/>
    </source>
</evidence>
<evidence type="ECO:0000256" key="1">
    <source>
        <dbReference type="ARBA" id="ARBA00007689"/>
    </source>
</evidence>
<dbReference type="RefSeq" id="WP_380862343.1">
    <property type="nucleotide sequence ID" value="NZ_JBHRXV010000011.1"/>
</dbReference>
<keyword evidence="2" id="KW-0732">Signal</keyword>